<dbReference type="PROSITE" id="PS50883">
    <property type="entry name" value="EAL"/>
    <property type="match status" value="1"/>
</dbReference>
<dbReference type="InterPro" id="IPR000014">
    <property type="entry name" value="PAS"/>
</dbReference>
<evidence type="ECO:0000259" key="3">
    <source>
        <dbReference type="PROSITE" id="PS50883"/>
    </source>
</evidence>
<dbReference type="OrthoDB" id="9762141at2"/>
<dbReference type="InterPro" id="IPR013655">
    <property type="entry name" value="PAS_fold_3"/>
</dbReference>
<sequence>MNIHSGVYGLWLGGALSLGWGMTHLAWSLPSLALSDLLLVGVGLFQIHLARSWPKPLPAPESPTVLRTLTAERYQLFIENFQGIAFQGDLDTLRPILLGGQVRQITGYEPGEFLAGQVDLFRLLARRDLPRVRREMTRLLQDPEHGVDVEFRIRPKGGGERWVRLVAGRAATARGHRFIQGAFYDIHPRKEAEAAALRSEAMLRQISDTIQDVVLLVDQEGVIQYVTPSAEAVLGFSPAQMQGHSGLEYVSPEVYRVALEGGRQGKALTLELQHRRPDGREVWLETRLSYRYDPQGRLSGMVVGISDITVRKGAEEALRQSEQTLRQITDAMTDMVMLLGLDGVVRYVTPSVRGVLGYDQAELVGTQAERLVEPSDLPELERQGRLAYAEGRSYKVEYRCRHKQGHLVWLEATVDFARDAGGEPVSVVVGARDVSERKRQQAHVEFMAFHDELTQLPNRRALKQQAELALEGARSSGQPLALLYFDLDNFKAVNDTLGHDAGDELLVEIAGMLARQLRPGDLLARLGGDEFACLLPATDPEQARQIAVRMARAVRGTFTLRKQAVGLGVSVGVASFPHDGQSFVELLKASDIAMYEAKESGGRVVVYESGKSPYTHERLRLEAELREAAERHAFEFYYQPFLRLADGRVDEAEALLRWRNRGEVVSAAGFIPLAEETGLIAQIDQAAFSLALWQLVRWQQQGLPYGLSINISAQSAARTGALTELNHLVQHGGLEPYRLTLEITESALLRDPEEVRAALLELKALGVRLAMDDFGSGYASLAYLRQLPLDRIKIDRSFITHLGSSRRDEKLVRAAIDLGHSLEAEVLAEGVETLEQLQWLRENGCDLVQGNLIGLPAPLEAWYPSPVALGRLHLALTPRKPSALG</sequence>
<protein>
    <submittedName>
        <fullName evidence="5">Putative signaling protein</fullName>
    </submittedName>
</protein>
<dbReference type="Gene3D" id="3.30.450.20">
    <property type="entry name" value="PAS domain"/>
    <property type="match status" value="3"/>
</dbReference>
<dbReference type="SMART" id="SM00267">
    <property type="entry name" value="GGDEF"/>
    <property type="match status" value="1"/>
</dbReference>
<dbReference type="Gene3D" id="3.20.20.450">
    <property type="entry name" value="EAL domain"/>
    <property type="match status" value="1"/>
</dbReference>
<evidence type="ECO:0000259" key="4">
    <source>
        <dbReference type="PROSITE" id="PS50887"/>
    </source>
</evidence>
<dbReference type="PROSITE" id="PS50112">
    <property type="entry name" value="PAS"/>
    <property type="match status" value="3"/>
</dbReference>
<dbReference type="CDD" id="cd01948">
    <property type="entry name" value="EAL"/>
    <property type="match status" value="1"/>
</dbReference>
<dbReference type="Pfam" id="PF08447">
    <property type="entry name" value="PAS_3"/>
    <property type="match status" value="2"/>
</dbReference>
<feature type="domain" description="PAC" evidence="2">
    <location>
        <begin position="394"/>
        <end position="446"/>
    </location>
</feature>
<feature type="domain" description="PAS" evidence="1">
    <location>
        <begin position="199"/>
        <end position="253"/>
    </location>
</feature>
<dbReference type="InterPro" id="IPR035965">
    <property type="entry name" value="PAS-like_dom_sf"/>
</dbReference>
<name>A0A399EA42_9DEIN</name>
<feature type="domain" description="PAS" evidence="1">
    <location>
        <begin position="70"/>
        <end position="143"/>
    </location>
</feature>
<dbReference type="NCBIfam" id="TIGR00254">
    <property type="entry name" value="GGDEF"/>
    <property type="match status" value="1"/>
</dbReference>
<gene>
    <name evidence="5" type="ORF">Mterra_03439</name>
</gene>
<dbReference type="InterPro" id="IPR052155">
    <property type="entry name" value="Biofilm_reg_signaling"/>
</dbReference>
<dbReference type="PANTHER" id="PTHR44757:SF2">
    <property type="entry name" value="BIOFILM ARCHITECTURE MAINTENANCE PROTEIN MBAA"/>
    <property type="match status" value="1"/>
</dbReference>
<dbReference type="CDD" id="cd00130">
    <property type="entry name" value="PAS"/>
    <property type="match status" value="3"/>
</dbReference>
<dbReference type="PROSITE" id="PS50887">
    <property type="entry name" value="GGDEF"/>
    <property type="match status" value="1"/>
</dbReference>
<dbReference type="InterPro" id="IPR043128">
    <property type="entry name" value="Rev_trsase/Diguanyl_cyclase"/>
</dbReference>
<dbReference type="Pfam" id="PF00990">
    <property type="entry name" value="GGDEF"/>
    <property type="match status" value="1"/>
</dbReference>
<keyword evidence="6" id="KW-1185">Reference proteome</keyword>
<dbReference type="InterPro" id="IPR029787">
    <property type="entry name" value="Nucleotide_cyclase"/>
</dbReference>
<feature type="domain" description="PAS" evidence="1">
    <location>
        <begin position="321"/>
        <end position="391"/>
    </location>
</feature>
<organism evidence="5 6">
    <name type="scientific">Calidithermus terrae</name>
    <dbReference type="NCBI Taxonomy" id="1408545"/>
    <lineage>
        <taxon>Bacteria</taxon>
        <taxon>Thermotogati</taxon>
        <taxon>Deinococcota</taxon>
        <taxon>Deinococci</taxon>
        <taxon>Thermales</taxon>
        <taxon>Thermaceae</taxon>
        <taxon>Calidithermus</taxon>
    </lineage>
</organism>
<dbReference type="InterPro" id="IPR000160">
    <property type="entry name" value="GGDEF_dom"/>
</dbReference>
<feature type="domain" description="EAL" evidence="3">
    <location>
        <begin position="618"/>
        <end position="870"/>
    </location>
</feature>
<dbReference type="GO" id="GO:0006355">
    <property type="term" value="P:regulation of DNA-templated transcription"/>
    <property type="evidence" value="ECO:0007669"/>
    <property type="project" value="InterPro"/>
</dbReference>
<proteinExistence type="predicted"/>
<dbReference type="PROSITE" id="PS50113">
    <property type="entry name" value="PAC"/>
    <property type="match status" value="2"/>
</dbReference>
<dbReference type="EMBL" id="QXDL01000214">
    <property type="protein sequence ID" value="RIH80828.1"/>
    <property type="molecule type" value="Genomic_DNA"/>
</dbReference>
<dbReference type="SUPFAM" id="SSF55785">
    <property type="entry name" value="PYP-like sensor domain (PAS domain)"/>
    <property type="match status" value="3"/>
</dbReference>
<dbReference type="CDD" id="cd01949">
    <property type="entry name" value="GGDEF"/>
    <property type="match status" value="1"/>
</dbReference>
<dbReference type="PANTHER" id="PTHR44757">
    <property type="entry name" value="DIGUANYLATE CYCLASE DGCP"/>
    <property type="match status" value="1"/>
</dbReference>
<dbReference type="SMART" id="SM00091">
    <property type="entry name" value="PAS"/>
    <property type="match status" value="3"/>
</dbReference>
<feature type="domain" description="GGDEF" evidence="4">
    <location>
        <begin position="478"/>
        <end position="610"/>
    </location>
</feature>
<dbReference type="SUPFAM" id="SSF141868">
    <property type="entry name" value="EAL domain-like"/>
    <property type="match status" value="1"/>
</dbReference>
<dbReference type="Gene3D" id="3.30.70.270">
    <property type="match status" value="1"/>
</dbReference>
<reference evidence="5 6" key="1">
    <citation type="submission" date="2018-08" db="EMBL/GenBank/DDBJ databases">
        <title>Meiothermus terrae DSM 26712 genome sequencing project.</title>
        <authorList>
            <person name="Da Costa M.S."/>
            <person name="Albuquerque L."/>
            <person name="Raposo P."/>
            <person name="Froufe H.J.C."/>
            <person name="Barroso C.S."/>
            <person name="Egas C."/>
        </authorList>
    </citation>
    <scope>NUCLEOTIDE SEQUENCE [LARGE SCALE GENOMIC DNA]</scope>
    <source>
        <strain evidence="5 6">DSM 26712</strain>
    </source>
</reference>
<dbReference type="InterPro" id="IPR001633">
    <property type="entry name" value="EAL_dom"/>
</dbReference>
<dbReference type="SMART" id="SM00086">
    <property type="entry name" value="PAC"/>
    <property type="match status" value="3"/>
</dbReference>
<feature type="domain" description="PAC" evidence="2">
    <location>
        <begin position="268"/>
        <end position="320"/>
    </location>
</feature>
<dbReference type="InterPro" id="IPR000700">
    <property type="entry name" value="PAS-assoc_C"/>
</dbReference>
<evidence type="ECO:0000259" key="1">
    <source>
        <dbReference type="PROSITE" id="PS50112"/>
    </source>
</evidence>
<dbReference type="SMART" id="SM00052">
    <property type="entry name" value="EAL"/>
    <property type="match status" value="1"/>
</dbReference>
<dbReference type="SUPFAM" id="SSF55073">
    <property type="entry name" value="Nucleotide cyclase"/>
    <property type="match status" value="1"/>
</dbReference>
<evidence type="ECO:0000313" key="6">
    <source>
        <dbReference type="Proteomes" id="UP000265715"/>
    </source>
</evidence>
<accession>A0A399EA42</accession>
<dbReference type="NCBIfam" id="TIGR00229">
    <property type="entry name" value="sensory_box"/>
    <property type="match status" value="3"/>
</dbReference>
<dbReference type="Pfam" id="PF00563">
    <property type="entry name" value="EAL"/>
    <property type="match status" value="1"/>
</dbReference>
<comment type="caution">
    <text evidence="5">The sequence shown here is derived from an EMBL/GenBank/DDBJ whole genome shotgun (WGS) entry which is preliminary data.</text>
</comment>
<dbReference type="InterPro" id="IPR035919">
    <property type="entry name" value="EAL_sf"/>
</dbReference>
<dbReference type="Pfam" id="PF00989">
    <property type="entry name" value="PAS"/>
    <property type="match status" value="1"/>
</dbReference>
<dbReference type="FunFam" id="3.30.70.270:FF:000001">
    <property type="entry name" value="Diguanylate cyclase domain protein"/>
    <property type="match status" value="1"/>
</dbReference>
<dbReference type="Proteomes" id="UP000265715">
    <property type="component" value="Unassembled WGS sequence"/>
</dbReference>
<dbReference type="InterPro" id="IPR013767">
    <property type="entry name" value="PAS_fold"/>
</dbReference>
<dbReference type="AlphaFoldDB" id="A0A399EA42"/>
<dbReference type="InterPro" id="IPR001610">
    <property type="entry name" value="PAC"/>
</dbReference>
<evidence type="ECO:0000259" key="2">
    <source>
        <dbReference type="PROSITE" id="PS50113"/>
    </source>
</evidence>
<evidence type="ECO:0000313" key="5">
    <source>
        <dbReference type="EMBL" id="RIH80828.1"/>
    </source>
</evidence>